<proteinExistence type="predicted"/>
<dbReference type="EMBL" id="JAEUBE010000055">
    <property type="protein sequence ID" value="KAH3671509.1"/>
    <property type="molecule type" value="Genomic_DNA"/>
</dbReference>
<evidence type="ECO:0000313" key="2">
    <source>
        <dbReference type="EMBL" id="KAH3671509.1"/>
    </source>
</evidence>
<evidence type="ECO:0000256" key="1">
    <source>
        <dbReference type="SAM" id="MobiDB-lite"/>
    </source>
</evidence>
<gene>
    <name evidence="2" type="ORF">OGAPHI_000212</name>
</gene>
<feature type="compositionally biased region" description="Polar residues" evidence="1">
    <location>
        <begin position="97"/>
        <end position="113"/>
    </location>
</feature>
<accession>A0A9P8TAD8</accession>
<dbReference type="AlphaFoldDB" id="A0A9P8TAD8"/>
<evidence type="ECO:0000313" key="3">
    <source>
        <dbReference type="Proteomes" id="UP000769157"/>
    </source>
</evidence>
<dbReference type="Proteomes" id="UP000769157">
    <property type="component" value="Unassembled WGS sequence"/>
</dbReference>
<comment type="caution">
    <text evidence="2">The sequence shown here is derived from an EMBL/GenBank/DDBJ whole genome shotgun (WGS) entry which is preliminary data.</text>
</comment>
<protein>
    <submittedName>
        <fullName evidence="2">Uncharacterized protein</fullName>
    </submittedName>
</protein>
<reference evidence="2" key="2">
    <citation type="submission" date="2021-01" db="EMBL/GenBank/DDBJ databases">
        <authorList>
            <person name="Schikora-Tamarit M.A."/>
        </authorList>
    </citation>
    <scope>NUCLEOTIDE SEQUENCE</scope>
    <source>
        <strain evidence="2">CBS6075</strain>
    </source>
</reference>
<sequence length="163" mass="17714">MDRFSLFAASSSSSELLLNIMATMRSTPGSLTPSDRALATDALDFSTSLRLVKYQYGDSGTTQIKAHCSLRDAVERRLCARGVVAKSAGECRHVDHSTNGSNIVAKDQTASSNERAEEDDGPRRPDGLFFGAVVGSLLLGRRLIHRDGRSVGDFRKHNFATPR</sequence>
<name>A0A9P8TAD8_9ASCO</name>
<dbReference type="RefSeq" id="XP_046064685.1">
    <property type="nucleotide sequence ID" value="XM_046202975.1"/>
</dbReference>
<feature type="region of interest" description="Disordered" evidence="1">
    <location>
        <begin position="95"/>
        <end position="125"/>
    </location>
</feature>
<reference evidence="2" key="1">
    <citation type="journal article" date="2021" name="Open Biol.">
        <title>Shared evolutionary footprints suggest mitochondrial oxidative damage underlies multiple complex I losses in fungi.</title>
        <authorList>
            <person name="Schikora-Tamarit M.A."/>
            <person name="Marcet-Houben M."/>
            <person name="Nosek J."/>
            <person name="Gabaldon T."/>
        </authorList>
    </citation>
    <scope>NUCLEOTIDE SEQUENCE</scope>
    <source>
        <strain evidence="2">CBS6075</strain>
    </source>
</reference>
<keyword evidence="3" id="KW-1185">Reference proteome</keyword>
<dbReference type="GeneID" id="70232180"/>
<organism evidence="2 3">
    <name type="scientific">Ogataea philodendri</name>
    <dbReference type="NCBI Taxonomy" id="1378263"/>
    <lineage>
        <taxon>Eukaryota</taxon>
        <taxon>Fungi</taxon>
        <taxon>Dikarya</taxon>
        <taxon>Ascomycota</taxon>
        <taxon>Saccharomycotina</taxon>
        <taxon>Pichiomycetes</taxon>
        <taxon>Pichiales</taxon>
        <taxon>Pichiaceae</taxon>
        <taxon>Ogataea</taxon>
    </lineage>
</organism>